<dbReference type="InParanoid" id="W4K4J8"/>
<dbReference type="InterPro" id="IPR006145">
    <property type="entry name" value="PsdUridine_synth_RsuA/RluA"/>
</dbReference>
<dbReference type="GeneID" id="20676375"/>
<dbReference type="PROSITE" id="PS01129">
    <property type="entry name" value="PSI_RLU"/>
    <property type="match status" value="1"/>
</dbReference>
<dbReference type="STRING" id="747525.W4K4J8"/>
<sequence>MPLRKQLSALARLSNARASSSLRSVLYVDRAVIVLNKPSGLVAQTSLKLTQLLIILPDLQHEYDLSTPPYPVHRLDKNTTGALVLAKTTHAARELSRQFKSRAVIKDYLALVRGGENMFTKKEGVITNPIQVDRDGRVSVSTQDGKPALTTWELLGSSPRVPLSLLRMQLHTGLKHQLRVHTASVLKAPILGDTLHGAEAIAPKVSSLVPEECMFLHASSVSLFRYRREGPSKRFRLKVVAPLPISFIRVCRDVGIELEEAIIQGGVYMDDVRVESGEVHTKEVRNRITGYE</sequence>
<dbReference type="Proteomes" id="UP000030671">
    <property type="component" value="Unassembled WGS sequence"/>
</dbReference>
<organism evidence="2 3">
    <name type="scientific">Heterobasidion irregulare (strain TC 32-1)</name>
    <dbReference type="NCBI Taxonomy" id="747525"/>
    <lineage>
        <taxon>Eukaryota</taxon>
        <taxon>Fungi</taxon>
        <taxon>Dikarya</taxon>
        <taxon>Basidiomycota</taxon>
        <taxon>Agaricomycotina</taxon>
        <taxon>Agaricomycetes</taxon>
        <taxon>Russulales</taxon>
        <taxon>Bondarzewiaceae</taxon>
        <taxon>Heterobasidion</taxon>
        <taxon>Heterobasidion annosum species complex</taxon>
    </lineage>
</organism>
<dbReference type="KEGG" id="hir:HETIRDRAFT_45339"/>
<gene>
    <name evidence="2" type="ORF">HETIRDRAFT_45339</name>
</gene>
<dbReference type="OrthoDB" id="428658at2759"/>
<evidence type="ECO:0000313" key="3">
    <source>
        <dbReference type="Proteomes" id="UP000030671"/>
    </source>
</evidence>
<accession>W4K4J8</accession>
<dbReference type="InterPro" id="IPR020103">
    <property type="entry name" value="PsdUridine_synth_cat_dom_sf"/>
</dbReference>
<protein>
    <recommendedName>
        <fullName evidence="1">Pseudouridine synthase RsuA/RluA-like domain-containing protein</fullName>
    </recommendedName>
</protein>
<dbReference type="GO" id="GO:0003723">
    <property type="term" value="F:RNA binding"/>
    <property type="evidence" value="ECO:0007669"/>
    <property type="project" value="InterPro"/>
</dbReference>
<dbReference type="HOGENOM" id="CLU_016902_11_0_1"/>
<name>W4K4J8_HETIT</name>
<dbReference type="RefSeq" id="XP_009546920.1">
    <property type="nucleotide sequence ID" value="XM_009548625.1"/>
</dbReference>
<dbReference type="InterPro" id="IPR006224">
    <property type="entry name" value="PsdUridine_synth_RluA-like_CS"/>
</dbReference>
<dbReference type="CDD" id="cd02869">
    <property type="entry name" value="PseudoU_synth_RluA_like"/>
    <property type="match status" value="1"/>
</dbReference>
<dbReference type="AlphaFoldDB" id="W4K4J8"/>
<dbReference type="eggNOG" id="KOG1919">
    <property type="taxonomic scope" value="Eukaryota"/>
</dbReference>
<dbReference type="GO" id="GO:0001522">
    <property type="term" value="P:pseudouridine synthesis"/>
    <property type="evidence" value="ECO:0007669"/>
    <property type="project" value="InterPro"/>
</dbReference>
<dbReference type="InterPro" id="IPR050188">
    <property type="entry name" value="RluA_PseudoU_synthase"/>
</dbReference>
<evidence type="ECO:0000313" key="2">
    <source>
        <dbReference type="EMBL" id="ETW80737.1"/>
    </source>
</evidence>
<keyword evidence="3" id="KW-1185">Reference proteome</keyword>
<dbReference type="GO" id="GO:0009982">
    <property type="term" value="F:pseudouridine synthase activity"/>
    <property type="evidence" value="ECO:0007669"/>
    <property type="project" value="InterPro"/>
</dbReference>
<dbReference type="EMBL" id="KI925459">
    <property type="protein sequence ID" value="ETW80737.1"/>
    <property type="molecule type" value="Genomic_DNA"/>
</dbReference>
<dbReference type="PANTHER" id="PTHR21600">
    <property type="entry name" value="MITOCHONDRIAL RNA PSEUDOURIDINE SYNTHASE"/>
    <property type="match status" value="1"/>
</dbReference>
<reference evidence="2 3" key="1">
    <citation type="journal article" date="2012" name="New Phytol.">
        <title>Insight into trade-off between wood decay and parasitism from the genome of a fungal forest pathogen.</title>
        <authorList>
            <person name="Olson A."/>
            <person name="Aerts A."/>
            <person name="Asiegbu F."/>
            <person name="Belbahri L."/>
            <person name="Bouzid O."/>
            <person name="Broberg A."/>
            <person name="Canback B."/>
            <person name="Coutinho P.M."/>
            <person name="Cullen D."/>
            <person name="Dalman K."/>
            <person name="Deflorio G."/>
            <person name="van Diepen L.T."/>
            <person name="Dunand C."/>
            <person name="Duplessis S."/>
            <person name="Durling M."/>
            <person name="Gonthier P."/>
            <person name="Grimwood J."/>
            <person name="Fossdal C.G."/>
            <person name="Hansson D."/>
            <person name="Henrissat B."/>
            <person name="Hietala A."/>
            <person name="Himmelstrand K."/>
            <person name="Hoffmeister D."/>
            <person name="Hogberg N."/>
            <person name="James T.Y."/>
            <person name="Karlsson M."/>
            <person name="Kohler A."/>
            <person name="Kues U."/>
            <person name="Lee Y.H."/>
            <person name="Lin Y.C."/>
            <person name="Lind M."/>
            <person name="Lindquist E."/>
            <person name="Lombard V."/>
            <person name="Lucas S."/>
            <person name="Lunden K."/>
            <person name="Morin E."/>
            <person name="Murat C."/>
            <person name="Park J."/>
            <person name="Raffaello T."/>
            <person name="Rouze P."/>
            <person name="Salamov A."/>
            <person name="Schmutz J."/>
            <person name="Solheim H."/>
            <person name="Stahlberg J."/>
            <person name="Velez H."/>
            <person name="de Vries R.P."/>
            <person name="Wiebenga A."/>
            <person name="Woodward S."/>
            <person name="Yakovlev I."/>
            <person name="Garbelotto M."/>
            <person name="Martin F."/>
            <person name="Grigoriev I.V."/>
            <person name="Stenlid J."/>
        </authorList>
    </citation>
    <scope>NUCLEOTIDE SEQUENCE [LARGE SCALE GENOMIC DNA]</scope>
    <source>
        <strain evidence="2 3">TC 32-1</strain>
    </source>
</reference>
<proteinExistence type="predicted"/>
<evidence type="ECO:0000259" key="1">
    <source>
        <dbReference type="Pfam" id="PF00849"/>
    </source>
</evidence>
<dbReference type="SUPFAM" id="SSF55120">
    <property type="entry name" value="Pseudouridine synthase"/>
    <property type="match status" value="1"/>
</dbReference>
<feature type="domain" description="Pseudouridine synthase RsuA/RluA-like" evidence="1">
    <location>
        <begin position="32"/>
        <end position="184"/>
    </location>
</feature>
<dbReference type="Pfam" id="PF00849">
    <property type="entry name" value="PseudoU_synth_2"/>
    <property type="match status" value="1"/>
</dbReference>
<dbReference type="Gene3D" id="3.30.2350.10">
    <property type="entry name" value="Pseudouridine synthase"/>
    <property type="match status" value="1"/>
</dbReference>